<dbReference type="PANTHER" id="PTHR30535:SF34">
    <property type="entry name" value="MOLYBDATE-BINDING PROTEIN MOLA"/>
    <property type="match status" value="1"/>
</dbReference>
<gene>
    <name evidence="3" type="ORF">DC20_01780</name>
</gene>
<dbReference type="Gene3D" id="3.40.50.1980">
    <property type="entry name" value="Nitrogenase molybdenum iron protein domain"/>
    <property type="match status" value="2"/>
</dbReference>
<feature type="domain" description="Fe/B12 periplasmic-binding" evidence="2">
    <location>
        <begin position="66"/>
        <end position="312"/>
    </location>
</feature>
<dbReference type="GO" id="GO:0071281">
    <property type="term" value="P:cellular response to iron ion"/>
    <property type="evidence" value="ECO:0007669"/>
    <property type="project" value="TreeGrafter"/>
</dbReference>
<dbReference type="OrthoDB" id="9816357at2"/>
<protein>
    <submittedName>
        <fullName evidence="3">Iron ABC transporter substrate-binding protein</fullName>
    </submittedName>
</protein>
<dbReference type="PROSITE" id="PS50983">
    <property type="entry name" value="FE_B12_PBP"/>
    <property type="match status" value="1"/>
</dbReference>
<dbReference type="InterPro" id="IPR054828">
    <property type="entry name" value="Vit_B12_bind_prot"/>
</dbReference>
<evidence type="ECO:0000313" key="3">
    <source>
        <dbReference type="EMBL" id="ALI97931.1"/>
    </source>
</evidence>
<evidence type="ECO:0000259" key="2">
    <source>
        <dbReference type="PROSITE" id="PS50983"/>
    </source>
</evidence>
<reference evidence="3 4" key="1">
    <citation type="submission" date="2015-08" db="EMBL/GenBank/DDBJ databases">
        <title>Complete genome sequence of Rufibacter tibetensis strain 1351t, a radiation-resistant bacterium from tibet plateau.</title>
        <authorList>
            <person name="Dai J."/>
        </authorList>
    </citation>
    <scope>NUCLEOTIDE SEQUENCE [LARGE SCALE GENOMIC DNA]</scope>
    <source>
        <strain evidence="3 4">1351</strain>
    </source>
</reference>
<dbReference type="InterPro" id="IPR050902">
    <property type="entry name" value="ABC_Transporter_SBP"/>
</dbReference>
<keyword evidence="4" id="KW-1185">Reference proteome</keyword>
<dbReference type="EMBL" id="CP012643">
    <property type="protein sequence ID" value="ALI97931.1"/>
    <property type="molecule type" value="Genomic_DNA"/>
</dbReference>
<keyword evidence="1" id="KW-0732">Signal</keyword>
<proteinExistence type="predicted"/>
<dbReference type="Pfam" id="PF01497">
    <property type="entry name" value="Peripla_BP_2"/>
    <property type="match status" value="1"/>
</dbReference>
<accession>A0A0P0CUD0</accession>
<name>A0A0P0CUD0_9BACT</name>
<organism evidence="3 4">
    <name type="scientific">Rufibacter tibetensis</name>
    <dbReference type="NCBI Taxonomy" id="512763"/>
    <lineage>
        <taxon>Bacteria</taxon>
        <taxon>Pseudomonadati</taxon>
        <taxon>Bacteroidota</taxon>
        <taxon>Cytophagia</taxon>
        <taxon>Cytophagales</taxon>
        <taxon>Hymenobacteraceae</taxon>
        <taxon>Rufibacter</taxon>
    </lineage>
</organism>
<dbReference type="AlphaFoldDB" id="A0A0P0CUD0"/>
<evidence type="ECO:0000313" key="4">
    <source>
        <dbReference type="Proteomes" id="UP000061382"/>
    </source>
</evidence>
<dbReference type="NCBIfam" id="NF038402">
    <property type="entry name" value="TroA_like"/>
    <property type="match status" value="1"/>
</dbReference>
<dbReference type="InterPro" id="IPR002491">
    <property type="entry name" value="ABC_transptr_periplasmic_BD"/>
</dbReference>
<dbReference type="PANTHER" id="PTHR30535">
    <property type="entry name" value="VITAMIN B12-BINDING PROTEIN"/>
    <property type="match status" value="1"/>
</dbReference>
<dbReference type="KEGG" id="rti:DC20_01780"/>
<evidence type="ECO:0000256" key="1">
    <source>
        <dbReference type="ARBA" id="ARBA00022729"/>
    </source>
</evidence>
<dbReference type="STRING" id="512763.DC20_01780"/>
<dbReference type="PATRIC" id="fig|512763.3.peg.398"/>
<dbReference type="Proteomes" id="UP000061382">
    <property type="component" value="Chromosome"/>
</dbReference>
<dbReference type="SUPFAM" id="SSF53807">
    <property type="entry name" value="Helical backbone' metal receptor"/>
    <property type="match status" value="1"/>
</dbReference>
<sequence>MKNKRVVRSSVFASLQWRSKLSIGLFCLLIFWACEPKKPAVTTSSGVHTVTDDLGRKVTLPKQPRRVLALAPSMTEMLFAVADTASIVGRTQNCDYPAAALTKPVVNNYPMDYERLLSLKPDVVFATDGIISLEVAAQVQKLGIPIYFQAYDSVTDILRGIRTLGQLLQREEKANAVADSLQRIINQLATDTARAARPTVLAITWKDPIYVYGRNTLFTDKLRYAGGKNALTEIFAQPYPALTREYILKMDPEVIIGGSFEQMEKTFFSLYPELRRIKAYKQKRIYEVTDDLMSRPSPRVVEGIAELKAVLR</sequence>